<gene>
    <name evidence="8" type="ORF">SacmaDRAFT_2766</name>
</gene>
<sequence length="496" mass="52197">MTHGMTHGKSDGMNGGTNGGKSIDDVLAELRALRETDLPTHGGRTLAYVYDSGLAEVGELGERAHALASSANGLDPTAFPSLLRMENDLVATAARLLGGDERTVGSVTSGGTESCMLAVLAAREGAKQRTSTPNIVLPSTAHAAFRKAAHLFGLRAVHVAVDEKTFRADPAAMAAAIDDDTVLVVASAPSYAHGVVDPIPDIAAEAARRGVRMHVDACIGGWVLPYLRRLGDEVPPFDLAVEGVTSISVDLHKYAYCPKGASVLLHADARLRGGHYFASADWPGYTMLNTTLQSTRSGGPLAAAWAVVRYLGDDGYLRLARDTRTATERIRTGVDGVEGLRVLGSPDATLLAVTSEDGADFDLFTVADEMALRGWYVQPQFGHGSSPVNLHLTITAANHGDEDGFLTDLADAVAAARAAGPVVVAEEMRTLIGAIDADTLTAEQFEGLLQAAGLDVAGGLPDRMAQVNALLQAAPARLRERVLLEFLGLLYRPHRG</sequence>
<evidence type="ECO:0000256" key="4">
    <source>
        <dbReference type="ARBA" id="ARBA00038302"/>
    </source>
</evidence>
<reference evidence="8 9" key="1">
    <citation type="journal article" date="2012" name="Stand. Genomic Sci.">
        <title>Genome sequence of the ocean sediment bacterium Saccharomonospora marina type strain (XMU15(T)).</title>
        <authorList>
            <person name="Klenk H.P."/>
            <person name="Lu M."/>
            <person name="Lucas S."/>
            <person name="Lapidus A."/>
            <person name="Copeland A."/>
            <person name="Pitluck S."/>
            <person name="Goodwin L.A."/>
            <person name="Han C."/>
            <person name="Tapia R."/>
            <person name="Brambilla E.M."/>
            <person name="Potter G."/>
            <person name="Land M."/>
            <person name="Ivanova N."/>
            <person name="Rohde M."/>
            <person name="Goker M."/>
            <person name="Detter J.C."/>
            <person name="Li W.J."/>
            <person name="Kyrpides N.C."/>
            <person name="Woyke T."/>
        </authorList>
    </citation>
    <scope>NUCLEOTIDE SEQUENCE [LARGE SCALE GENOMIC DNA]</scope>
    <source>
        <strain evidence="8 9">XMU15</strain>
    </source>
</reference>
<dbReference type="InterPro" id="IPR050477">
    <property type="entry name" value="GrpII_AminoAcid_Decarb"/>
</dbReference>
<feature type="modified residue" description="N6-(pyridoxal phosphate)lysine" evidence="5">
    <location>
        <position position="253"/>
    </location>
</feature>
<dbReference type="PANTHER" id="PTHR42735">
    <property type="match status" value="1"/>
</dbReference>
<dbReference type="Proteomes" id="UP000004926">
    <property type="component" value="Chromosome"/>
</dbReference>
<organism evidence="8 9">
    <name type="scientific">Saccharomonospora marina XMU15</name>
    <dbReference type="NCBI Taxonomy" id="882083"/>
    <lineage>
        <taxon>Bacteria</taxon>
        <taxon>Bacillati</taxon>
        <taxon>Actinomycetota</taxon>
        <taxon>Actinomycetes</taxon>
        <taxon>Pseudonocardiales</taxon>
        <taxon>Pseudonocardiaceae</taxon>
        <taxon>Saccharomonospora</taxon>
    </lineage>
</organism>
<dbReference type="GO" id="GO:0030170">
    <property type="term" value="F:pyridoxal phosphate binding"/>
    <property type="evidence" value="ECO:0007669"/>
    <property type="project" value="InterPro"/>
</dbReference>
<dbReference type="InterPro" id="IPR015421">
    <property type="entry name" value="PyrdxlP-dep_Trfase_major"/>
</dbReference>
<keyword evidence="9" id="KW-1185">Reference proteome</keyword>
<evidence type="ECO:0000256" key="5">
    <source>
        <dbReference type="PIRSR" id="PIRSR602129-50"/>
    </source>
</evidence>
<keyword evidence="3 6" id="KW-0456">Lyase</keyword>
<dbReference type="GO" id="GO:0019752">
    <property type="term" value="P:carboxylic acid metabolic process"/>
    <property type="evidence" value="ECO:0007669"/>
    <property type="project" value="InterPro"/>
</dbReference>
<dbReference type="InterPro" id="IPR015424">
    <property type="entry name" value="PyrdxlP-dep_Trfase"/>
</dbReference>
<evidence type="ECO:0000313" key="8">
    <source>
        <dbReference type="EMBL" id="EHR51006.1"/>
    </source>
</evidence>
<dbReference type="Gene3D" id="3.40.640.10">
    <property type="entry name" value="Type I PLP-dependent aspartate aminotransferase-like (Major domain)"/>
    <property type="match status" value="1"/>
</dbReference>
<evidence type="ECO:0000256" key="6">
    <source>
        <dbReference type="RuleBase" id="RU000382"/>
    </source>
</evidence>
<protein>
    <submittedName>
        <fullName evidence="8">PLP-dependent enzyme, glutamate decarboxylase</fullName>
    </submittedName>
</protein>
<dbReference type="InterPro" id="IPR002129">
    <property type="entry name" value="PyrdxlP-dep_de-COase"/>
</dbReference>
<dbReference type="PANTHER" id="PTHR42735:SF6">
    <property type="entry name" value="SPHINGOSINE-1-PHOSPHATE LYASE 1"/>
    <property type="match status" value="1"/>
</dbReference>
<comment type="cofactor">
    <cofactor evidence="1 5 6">
        <name>pyridoxal 5'-phosphate</name>
        <dbReference type="ChEBI" id="CHEBI:597326"/>
    </cofactor>
</comment>
<dbReference type="Gene3D" id="3.90.1150.10">
    <property type="entry name" value="Aspartate Aminotransferase, domain 1"/>
    <property type="match status" value="1"/>
</dbReference>
<feature type="region of interest" description="Disordered" evidence="7">
    <location>
        <begin position="1"/>
        <end position="20"/>
    </location>
</feature>
<accession>H5X2R7</accession>
<keyword evidence="2 5" id="KW-0663">Pyridoxal phosphate</keyword>
<evidence type="ECO:0000313" key="9">
    <source>
        <dbReference type="Proteomes" id="UP000004926"/>
    </source>
</evidence>
<dbReference type="HOGENOM" id="CLU_028929_2_1_11"/>
<proteinExistence type="inferred from homology"/>
<dbReference type="EMBL" id="CM001439">
    <property type="protein sequence ID" value="EHR51006.1"/>
    <property type="molecule type" value="Genomic_DNA"/>
</dbReference>
<dbReference type="STRING" id="882083.SacmaDRAFT_2766"/>
<dbReference type="SUPFAM" id="SSF53383">
    <property type="entry name" value="PLP-dependent transferases"/>
    <property type="match status" value="1"/>
</dbReference>
<evidence type="ECO:0000256" key="2">
    <source>
        <dbReference type="ARBA" id="ARBA00022898"/>
    </source>
</evidence>
<evidence type="ECO:0000256" key="1">
    <source>
        <dbReference type="ARBA" id="ARBA00001933"/>
    </source>
</evidence>
<dbReference type="GO" id="GO:0004058">
    <property type="term" value="F:aromatic-L-amino-acid decarboxylase activity"/>
    <property type="evidence" value="ECO:0007669"/>
    <property type="project" value="UniProtKB-ARBA"/>
</dbReference>
<comment type="similarity">
    <text evidence="4">Belongs to the group II decarboxylase family. Sphingosine-1-phosphate lyase subfamily.</text>
</comment>
<dbReference type="Pfam" id="PF00282">
    <property type="entry name" value="Pyridoxal_deC"/>
    <property type="match status" value="1"/>
</dbReference>
<name>H5X2R7_9PSEU</name>
<evidence type="ECO:0000256" key="7">
    <source>
        <dbReference type="SAM" id="MobiDB-lite"/>
    </source>
</evidence>
<dbReference type="eggNOG" id="COG0076">
    <property type="taxonomic scope" value="Bacteria"/>
</dbReference>
<evidence type="ECO:0000256" key="3">
    <source>
        <dbReference type="ARBA" id="ARBA00023239"/>
    </source>
</evidence>
<dbReference type="AlphaFoldDB" id="H5X2R7"/>
<dbReference type="InterPro" id="IPR015422">
    <property type="entry name" value="PyrdxlP-dep_Trfase_small"/>
</dbReference>